<name>A0A517I8H8_BREBE</name>
<dbReference type="RefSeq" id="WP_144616818.1">
    <property type="nucleotide sequence ID" value="NZ_CP042161.1"/>
</dbReference>
<proteinExistence type="predicted"/>
<dbReference type="Proteomes" id="UP000317713">
    <property type="component" value="Chromosome"/>
</dbReference>
<organism evidence="1 2">
    <name type="scientific">Brevibacillus brevis</name>
    <name type="common">Bacillus brevis</name>
    <dbReference type="NCBI Taxonomy" id="1393"/>
    <lineage>
        <taxon>Bacteria</taxon>
        <taxon>Bacillati</taxon>
        <taxon>Bacillota</taxon>
        <taxon>Bacilli</taxon>
        <taxon>Bacillales</taxon>
        <taxon>Paenibacillaceae</taxon>
        <taxon>Brevibacillus</taxon>
    </lineage>
</organism>
<evidence type="ECO:0000313" key="1">
    <source>
        <dbReference type="EMBL" id="QDS35165.1"/>
    </source>
</evidence>
<accession>A0A517I8H8</accession>
<gene>
    <name evidence="1" type="ORF">FPS98_14795</name>
</gene>
<reference evidence="1 2" key="1">
    <citation type="submission" date="2019-07" db="EMBL/GenBank/DDBJ databases">
        <title>Characterization of Brevibacillus brevis HK544, as a potential biocontrol agent.</title>
        <authorList>
            <person name="Kim H."/>
        </authorList>
    </citation>
    <scope>NUCLEOTIDE SEQUENCE [LARGE SCALE GENOMIC DNA]</scope>
    <source>
        <strain evidence="1 2">HK544</strain>
    </source>
</reference>
<sequence length="180" mass="20738">MGLESYNFLLYPKKNKSSLTDEGWETFGEESVLFTNVKNVLDSMLNFLPYTPKDMWATDDAECYYSYSDETSIIEVQIGLGVMAEEVDEISVRFAVCNPEGTFEKALEICNELAIKLDMNVLDMKLQEILDFGNELQLMRSKKKFQEKKEKFYSTFDLPIGIIAKPIYCDEVFDVLKGKH</sequence>
<dbReference type="EMBL" id="CP042161">
    <property type="protein sequence ID" value="QDS35165.1"/>
    <property type="molecule type" value="Genomic_DNA"/>
</dbReference>
<dbReference type="AlphaFoldDB" id="A0A517I8H8"/>
<protein>
    <submittedName>
        <fullName evidence="1">Uncharacterized protein</fullName>
    </submittedName>
</protein>
<evidence type="ECO:0000313" key="2">
    <source>
        <dbReference type="Proteomes" id="UP000317713"/>
    </source>
</evidence>